<sequence>MPFCQICAPWARENVFDESPFGPERWYPLHNSLVSFFESLTEKCPICTRIYQMLSEQGKRHVGLIQGSLANGILAERQAEAVVQLRPLFFGSGKERELILNVEIRQPYFKNLKSATSNEIPVDIQESIADMLAELHRYNMMGSNIFMTSQLALTSQDAEWKRPSSLSTASDETLSVIESWIQECTTKHAQCINRRKKEPWYPTRLLDVGGTLTGDPSIDSCRLACGNEIADGEQYMTLSHRWGSYAIARLTTTTIDVWRRALPLRILSKTFQDFISLSRRMNIRYVWIDSLCIIQEGDSGVDWNKEAPTMADVYTNAFCNISADWGSEQNGLFFDRDPKDFDVPSLDLTIDVDGEKSTEPMVIVDGPAAGFWNDQVTHSPLNKRAWVLQERLLSCRNLHFCPQEVLLECCETAACERYPDGLPLPEFSGDAPLPKIFEWSKENTYVSSLTERWRYAGSRSDAAHVIWADIVTQYSSCQLTFGSDKLIALAGLARYFEVARDDIYMAGLWAKNIAAEMAFSARWSFNLLFLKGSQL</sequence>
<dbReference type="EMBL" id="JAPDGR010002800">
    <property type="protein sequence ID" value="KAJ2974156.1"/>
    <property type="molecule type" value="Genomic_DNA"/>
</dbReference>
<proteinExistence type="predicted"/>
<evidence type="ECO:0000313" key="1">
    <source>
        <dbReference type="EMBL" id="KAJ2974156.1"/>
    </source>
</evidence>
<protein>
    <submittedName>
        <fullName evidence="1">Uncharacterized protein</fullName>
    </submittedName>
</protein>
<keyword evidence="2" id="KW-1185">Reference proteome</keyword>
<accession>A0ACC1N6Q8</accession>
<reference evidence="1" key="1">
    <citation type="submission" date="2022-10" db="EMBL/GenBank/DDBJ databases">
        <title>Genome Sequence of Xylaria curta.</title>
        <authorList>
            <person name="Buettner E."/>
        </authorList>
    </citation>
    <scope>NUCLEOTIDE SEQUENCE</scope>
    <source>
        <strain evidence="1">Babe10</strain>
    </source>
</reference>
<comment type="caution">
    <text evidence="1">The sequence shown here is derived from an EMBL/GenBank/DDBJ whole genome shotgun (WGS) entry which is preliminary data.</text>
</comment>
<name>A0ACC1N6Q8_9PEZI</name>
<dbReference type="Proteomes" id="UP001143856">
    <property type="component" value="Unassembled WGS sequence"/>
</dbReference>
<gene>
    <name evidence="1" type="ORF">NUW58_g8749</name>
</gene>
<evidence type="ECO:0000313" key="2">
    <source>
        <dbReference type="Proteomes" id="UP001143856"/>
    </source>
</evidence>
<organism evidence="1 2">
    <name type="scientific">Xylaria curta</name>
    <dbReference type="NCBI Taxonomy" id="42375"/>
    <lineage>
        <taxon>Eukaryota</taxon>
        <taxon>Fungi</taxon>
        <taxon>Dikarya</taxon>
        <taxon>Ascomycota</taxon>
        <taxon>Pezizomycotina</taxon>
        <taxon>Sordariomycetes</taxon>
        <taxon>Xylariomycetidae</taxon>
        <taxon>Xylariales</taxon>
        <taxon>Xylariaceae</taxon>
        <taxon>Xylaria</taxon>
    </lineage>
</organism>